<dbReference type="SUPFAM" id="SSF81301">
    <property type="entry name" value="Nucleotidyltransferase"/>
    <property type="match status" value="1"/>
</dbReference>
<dbReference type="CDD" id="cd05403">
    <property type="entry name" value="NT_KNTase_like"/>
    <property type="match status" value="1"/>
</dbReference>
<evidence type="ECO:0000259" key="1">
    <source>
        <dbReference type="Pfam" id="PF18765"/>
    </source>
</evidence>
<protein>
    <recommendedName>
        <fullName evidence="1">Polymerase beta nucleotidyltransferase domain-containing protein</fullName>
    </recommendedName>
</protein>
<sequence>MVPKKELNTAVKLAKEYGVGKLYLFGSSLHKKSSAVNDYDFAVAGIAPSRFFAFYGKLFRALSKPVDLVDLSEKSLFNSLIIREGKKIYDKSS</sequence>
<dbReference type="Pfam" id="PF18765">
    <property type="entry name" value="Polbeta"/>
    <property type="match status" value="1"/>
</dbReference>
<name>A0A1F4TPP8_UNCSA</name>
<dbReference type="InterPro" id="IPR043519">
    <property type="entry name" value="NT_sf"/>
</dbReference>
<organism evidence="2 3">
    <name type="scientific">candidate division WOR-1 bacterium RIFOXYC2_FULL_41_25</name>
    <dbReference type="NCBI Taxonomy" id="1802586"/>
    <lineage>
        <taxon>Bacteria</taxon>
        <taxon>Bacillati</taxon>
        <taxon>Saganbacteria</taxon>
    </lineage>
</organism>
<comment type="caution">
    <text evidence="2">The sequence shown here is derived from an EMBL/GenBank/DDBJ whole genome shotgun (WGS) entry which is preliminary data.</text>
</comment>
<dbReference type="Gene3D" id="3.30.460.10">
    <property type="entry name" value="Beta Polymerase, domain 2"/>
    <property type="match status" value="1"/>
</dbReference>
<proteinExistence type="predicted"/>
<evidence type="ECO:0000313" key="2">
    <source>
        <dbReference type="EMBL" id="OGC34597.1"/>
    </source>
</evidence>
<dbReference type="Proteomes" id="UP000177309">
    <property type="component" value="Unassembled WGS sequence"/>
</dbReference>
<gene>
    <name evidence="2" type="ORF">A2462_04625</name>
</gene>
<feature type="domain" description="Polymerase beta nucleotidyltransferase" evidence="1">
    <location>
        <begin position="12"/>
        <end position="92"/>
    </location>
</feature>
<dbReference type="EMBL" id="MEUI01000014">
    <property type="protein sequence ID" value="OGC34597.1"/>
    <property type="molecule type" value="Genomic_DNA"/>
</dbReference>
<reference evidence="2 3" key="1">
    <citation type="journal article" date="2016" name="Nat. Commun.">
        <title>Thousands of microbial genomes shed light on interconnected biogeochemical processes in an aquifer system.</title>
        <authorList>
            <person name="Anantharaman K."/>
            <person name="Brown C.T."/>
            <person name="Hug L.A."/>
            <person name="Sharon I."/>
            <person name="Castelle C.J."/>
            <person name="Probst A.J."/>
            <person name="Thomas B.C."/>
            <person name="Singh A."/>
            <person name="Wilkins M.J."/>
            <person name="Karaoz U."/>
            <person name="Brodie E.L."/>
            <person name="Williams K.H."/>
            <person name="Hubbard S.S."/>
            <person name="Banfield J.F."/>
        </authorList>
    </citation>
    <scope>NUCLEOTIDE SEQUENCE [LARGE SCALE GENOMIC DNA]</scope>
</reference>
<evidence type="ECO:0000313" key="3">
    <source>
        <dbReference type="Proteomes" id="UP000177309"/>
    </source>
</evidence>
<dbReference type="InterPro" id="IPR041633">
    <property type="entry name" value="Polbeta"/>
</dbReference>
<accession>A0A1F4TPP8</accession>
<dbReference type="AlphaFoldDB" id="A0A1F4TPP8"/>